<dbReference type="PROSITE" id="PS50102">
    <property type="entry name" value="RRM"/>
    <property type="match status" value="1"/>
</dbReference>
<dbReference type="SMART" id="SM00360">
    <property type="entry name" value="RRM"/>
    <property type="match status" value="1"/>
</dbReference>
<reference evidence="7" key="1">
    <citation type="submission" date="2023-10" db="EMBL/GenBank/DDBJ databases">
        <authorList>
            <person name="Hackl T."/>
        </authorList>
    </citation>
    <scope>NUCLEOTIDE SEQUENCE</scope>
</reference>
<feature type="domain" description="RRM" evidence="6">
    <location>
        <begin position="129"/>
        <end position="230"/>
    </location>
</feature>
<feature type="compositionally biased region" description="Acidic residues" evidence="5">
    <location>
        <begin position="61"/>
        <end position="77"/>
    </location>
</feature>
<evidence type="ECO:0000256" key="3">
    <source>
        <dbReference type="ARBA" id="ARBA00023242"/>
    </source>
</evidence>
<keyword evidence="2 4" id="KW-0694">RNA-binding</keyword>
<evidence type="ECO:0000313" key="7">
    <source>
        <dbReference type="EMBL" id="CAJ2511574.1"/>
    </source>
</evidence>
<evidence type="ECO:0000256" key="2">
    <source>
        <dbReference type="ARBA" id="ARBA00022884"/>
    </source>
</evidence>
<feature type="region of interest" description="Disordered" evidence="5">
    <location>
        <begin position="313"/>
        <end position="374"/>
    </location>
</feature>
<feature type="region of interest" description="Disordered" evidence="5">
    <location>
        <begin position="1"/>
        <end position="80"/>
    </location>
</feature>
<accession>A0AAI8VV04</accession>
<keyword evidence="3" id="KW-0539">Nucleus</keyword>
<dbReference type="InterPro" id="IPR012677">
    <property type="entry name" value="Nucleotide-bd_a/b_plait_sf"/>
</dbReference>
<dbReference type="SUPFAM" id="SSF54928">
    <property type="entry name" value="RNA-binding domain, RBD"/>
    <property type="match status" value="1"/>
</dbReference>
<feature type="compositionally biased region" description="Basic residues" evidence="5">
    <location>
        <begin position="353"/>
        <end position="374"/>
    </location>
</feature>
<keyword evidence="8" id="KW-1185">Reference proteome</keyword>
<dbReference type="Pfam" id="PF00076">
    <property type="entry name" value="RRM_1"/>
    <property type="match status" value="1"/>
</dbReference>
<evidence type="ECO:0000256" key="5">
    <source>
        <dbReference type="SAM" id="MobiDB-lite"/>
    </source>
</evidence>
<dbReference type="InterPro" id="IPR035979">
    <property type="entry name" value="RBD_domain_sf"/>
</dbReference>
<evidence type="ECO:0000313" key="8">
    <source>
        <dbReference type="Proteomes" id="UP001295740"/>
    </source>
</evidence>
<evidence type="ECO:0000259" key="6">
    <source>
        <dbReference type="PROSITE" id="PS50102"/>
    </source>
</evidence>
<dbReference type="Gene3D" id="3.30.70.330">
    <property type="match status" value="1"/>
</dbReference>
<organism evidence="7 8">
    <name type="scientific">Anthostomella pinea</name>
    <dbReference type="NCBI Taxonomy" id="933095"/>
    <lineage>
        <taxon>Eukaryota</taxon>
        <taxon>Fungi</taxon>
        <taxon>Dikarya</taxon>
        <taxon>Ascomycota</taxon>
        <taxon>Pezizomycotina</taxon>
        <taxon>Sordariomycetes</taxon>
        <taxon>Xylariomycetidae</taxon>
        <taxon>Xylariales</taxon>
        <taxon>Xylariaceae</taxon>
        <taxon>Anthostomella</taxon>
    </lineage>
</organism>
<dbReference type="GO" id="GO:0003723">
    <property type="term" value="F:RNA binding"/>
    <property type="evidence" value="ECO:0007669"/>
    <property type="project" value="UniProtKB-UniRule"/>
</dbReference>
<dbReference type="AlphaFoldDB" id="A0AAI8VV04"/>
<name>A0AAI8VV04_9PEZI</name>
<dbReference type="GO" id="GO:0005730">
    <property type="term" value="C:nucleolus"/>
    <property type="evidence" value="ECO:0007669"/>
    <property type="project" value="UniProtKB-SubCell"/>
</dbReference>
<feature type="compositionally biased region" description="Polar residues" evidence="5">
    <location>
        <begin position="42"/>
        <end position="51"/>
    </location>
</feature>
<dbReference type="EMBL" id="CAUWAG010000018">
    <property type="protein sequence ID" value="CAJ2511574.1"/>
    <property type="molecule type" value="Genomic_DNA"/>
</dbReference>
<dbReference type="PANTHER" id="PTHR46754">
    <property type="entry name" value="MKI67 FHA DOMAIN-INTERACTING NUCLEOLAR PHOSPHOPROTEIN"/>
    <property type="match status" value="1"/>
</dbReference>
<comment type="subcellular location">
    <subcellularLocation>
        <location evidence="1">Nucleus</location>
        <location evidence="1">Nucleolus</location>
    </subcellularLocation>
</comment>
<evidence type="ECO:0000256" key="1">
    <source>
        <dbReference type="ARBA" id="ARBA00004604"/>
    </source>
</evidence>
<dbReference type="Proteomes" id="UP001295740">
    <property type="component" value="Unassembled WGS sequence"/>
</dbReference>
<feature type="compositionally biased region" description="Basic and acidic residues" evidence="5">
    <location>
        <begin position="331"/>
        <end position="352"/>
    </location>
</feature>
<gene>
    <name evidence="7" type="ORF">KHLLAP_LOCUS12042</name>
</gene>
<feature type="compositionally biased region" description="Low complexity" evidence="5">
    <location>
        <begin position="1"/>
        <end position="16"/>
    </location>
</feature>
<proteinExistence type="predicted"/>
<evidence type="ECO:0000256" key="4">
    <source>
        <dbReference type="PROSITE-ProRule" id="PRU00176"/>
    </source>
</evidence>
<dbReference type="CDD" id="cd12307">
    <property type="entry name" value="RRM_NIFK_like"/>
    <property type="match status" value="1"/>
</dbReference>
<comment type="caution">
    <text evidence="7">The sequence shown here is derived from an EMBL/GenBank/DDBJ whole genome shotgun (WGS) entry which is preliminary data.</text>
</comment>
<dbReference type="InterPro" id="IPR000504">
    <property type="entry name" value="RRM_dom"/>
</dbReference>
<protein>
    <submittedName>
        <fullName evidence="7">Uu.00g071990.m01.CDS01</fullName>
    </submittedName>
</protein>
<sequence length="374" mass="40956">MSAAIPAPKAKATASASKRKAVEETSPVATKKTKATKEEAQSKTSQTSRSSATKKKAPGDADTDDEKDQPSDDEGDDAQALAQVIDGEAEEEDGVVGADTYQEGQDVGKIPEVSKELVKSSKSEGNEPGVVYVGRIPRTTNPRCIYQFGLVELELTRVPIDGFEEHGMRSYFSQFGAINKLRMSRNKATGRSRHFAFIEFAEAGVADIVAKTMDNYLLYGHVLKVKVVPKSQVHQDLWKGSTNKRFKKIPWNKMAGNRLAKPLSESGWTERISKEEQRRNDRAKKLSAIGYEFDAPKMKAVEDVPRNAVTLEAAHDEAPAAIEAAADDDAEAKPEPVEVEEETKSVDEELAVKKRAKVKSTKKTKKSSKTKTSA</sequence>